<feature type="domain" description="HTH tetR-type" evidence="5">
    <location>
        <begin position="7"/>
        <end position="67"/>
    </location>
</feature>
<reference evidence="6" key="1">
    <citation type="submission" date="2020-05" db="EMBL/GenBank/DDBJ databases">
        <authorList>
            <person name="Chiriac C."/>
            <person name="Salcher M."/>
            <person name="Ghai R."/>
            <person name="Kavagutti S V."/>
        </authorList>
    </citation>
    <scope>NUCLEOTIDE SEQUENCE</scope>
</reference>
<dbReference type="EMBL" id="CAFBLR010000002">
    <property type="protein sequence ID" value="CAB4857988.1"/>
    <property type="molecule type" value="Genomic_DNA"/>
</dbReference>
<dbReference type="EMBL" id="CAFBQP010000073">
    <property type="protein sequence ID" value="CAB5066282.1"/>
    <property type="molecule type" value="Genomic_DNA"/>
</dbReference>
<evidence type="ECO:0000313" key="7">
    <source>
        <dbReference type="EMBL" id="CAB4755044.1"/>
    </source>
</evidence>
<evidence type="ECO:0000256" key="1">
    <source>
        <dbReference type="ARBA" id="ARBA00022491"/>
    </source>
</evidence>
<accession>A0A6J6PCH7</accession>
<dbReference type="Pfam" id="PF13977">
    <property type="entry name" value="TetR_C_6"/>
    <property type="match status" value="1"/>
</dbReference>
<organism evidence="6">
    <name type="scientific">freshwater metagenome</name>
    <dbReference type="NCBI Taxonomy" id="449393"/>
    <lineage>
        <taxon>unclassified sequences</taxon>
        <taxon>metagenomes</taxon>
        <taxon>ecological metagenomes</taxon>
    </lineage>
</organism>
<evidence type="ECO:0000313" key="6">
    <source>
        <dbReference type="EMBL" id="CAB4697170.1"/>
    </source>
</evidence>
<dbReference type="PANTHER" id="PTHR30055">
    <property type="entry name" value="HTH-TYPE TRANSCRIPTIONAL REGULATOR RUTR"/>
    <property type="match status" value="1"/>
</dbReference>
<name>A0A6J6PCH7_9ZZZZ</name>
<keyword evidence="3" id="KW-0238">DNA-binding</keyword>
<dbReference type="PRINTS" id="PR00455">
    <property type="entry name" value="HTHTETR"/>
</dbReference>
<dbReference type="InterPro" id="IPR050109">
    <property type="entry name" value="HTH-type_TetR-like_transc_reg"/>
</dbReference>
<evidence type="ECO:0000256" key="3">
    <source>
        <dbReference type="ARBA" id="ARBA00023125"/>
    </source>
</evidence>
<dbReference type="InterPro" id="IPR001647">
    <property type="entry name" value="HTH_TetR"/>
</dbReference>
<dbReference type="SUPFAM" id="SSF46689">
    <property type="entry name" value="Homeodomain-like"/>
    <property type="match status" value="1"/>
</dbReference>
<dbReference type="GO" id="GO:0000976">
    <property type="term" value="F:transcription cis-regulatory region binding"/>
    <property type="evidence" value="ECO:0007669"/>
    <property type="project" value="TreeGrafter"/>
</dbReference>
<proteinExistence type="predicted"/>
<dbReference type="InterPro" id="IPR039538">
    <property type="entry name" value="BetI_C"/>
</dbReference>
<dbReference type="Gene3D" id="1.10.357.10">
    <property type="entry name" value="Tetracycline Repressor, domain 2"/>
    <property type="match status" value="1"/>
</dbReference>
<keyword evidence="1" id="KW-0678">Repressor</keyword>
<dbReference type="SUPFAM" id="SSF48498">
    <property type="entry name" value="Tetracyclin repressor-like, C-terminal domain"/>
    <property type="match status" value="1"/>
</dbReference>
<keyword evidence="4" id="KW-0804">Transcription</keyword>
<evidence type="ECO:0000259" key="5">
    <source>
        <dbReference type="PROSITE" id="PS50977"/>
    </source>
</evidence>
<protein>
    <submittedName>
        <fullName evidence="6">Unannotated protein</fullName>
    </submittedName>
</protein>
<keyword evidence="2" id="KW-0805">Transcription regulation</keyword>
<gene>
    <name evidence="6" type="ORF">UFOPK2602_00365</name>
    <name evidence="7" type="ORF">UFOPK2806_01258</name>
    <name evidence="8" type="ORF">UFOPK3417_00063</name>
    <name evidence="9" type="ORF">UFOPK4306_01781</name>
</gene>
<dbReference type="Pfam" id="PF00440">
    <property type="entry name" value="TetR_N"/>
    <property type="match status" value="1"/>
</dbReference>
<dbReference type="InterPro" id="IPR036271">
    <property type="entry name" value="Tet_transcr_reg_TetR-rel_C_sf"/>
</dbReference>
<dbReference type="PROSITE" id="PS50977">
    <property type="entry name" value="HTH_TETR_2"/>
    <property type="match status" value="1"/>
</dbReference>
<dbReference type="GO" id="GO:0003700">
    <property type="term" value="F:DNA-binding transcription factor activity"/>
    <property type="evidence" value="ECO:0007669"/>
    <property type="project" value="TreeGrafter"/>
</dbReference>
<dbReference type="InterPro" id="IPR009057">
    <property type="entry name" value="Homeodomain-like_sf"/>
</dbReference>
<dbReference type="EMBL" id="CAEZYY010000014">
    <property type="protein sequence ID" value="CAB4755044.1"/>
    <property type="molecule type" value="Genomic_DNA"/>
</dbReference>
<evidence type="ECO:0000313" key="8">
    <source>
        <dbReference type="EMBL" id="CAB4857988.1"/>
    </source>
</evidence>
<evidence type="ECO:0000313" key="9">
    <source>
        <dbReference type="EMBL" id="CAB5066282.1"/>
    </source>
</evidence>
<dbReference type="AlphaFoldDB" id="A0A6J6PCH7"/>
<sequence>MRRQTVDERRAEILETTCEVVIERGFAATRISDVAHKLGVSTGLIHYHFENKELLLAEAFKFAARQDIDRVAARVGEVPTALAKLDRIFQLWAPEQDDYAWMLWIDSWGEALRNEAMQKISQELDIQSKGQLEAIIREGVVSMEFRCDDPTGAAWRLSALADGLAIQMAAHSGIISRAGHRTHLRTAAIAELGLPADAFVSKASKARRK</sequence>
<dbReference type="EMBL" id="CAEZXX010000015">
    <property type="protein sequence ID" value="CAB4697170.1"/>
    <property type="molecule type" value="Genomic_DNA"/>
</dbReference>
<evidence type="ECO:0000256" key="4">
    <source>
        <dbReference type="ARBA" id="ARBA00023163"/>
    </source>
</evidence>
<dbReference type="PANTHER" id="PTHR30055:SF200">
    <property type="entry name" value="HTH-TYPE TRANSCRIPTIONAL REPRESSOR BDCR"/>
    <property type="match status" value="1"/>
</dbReference>
<evidence type="ECO:0000256" key="2">
    <source>
        <dbReference type="ARBA" id="ARBA00023015"/>
    </source>
</evidence>